<accession>A0A150P369</accession>
<comment type="subcellular location">
    <subcellularLocation>
        <location evidence="2">Cytoplasm</location>
    </subcellularLocation>
</comment>
<dbReference type="GO" id="GO:0008360">
    <property type="term" value="P:regulation of cell shape"/>
    <property type="evidence" value="ECO:0007669"/>
    <property type="project" value="UniProtKB-UniRule"/>
</dbReference>
<dbReference type="CDD" id="cd07187">
    <property type="entry name" value="YvcK_like"/>
    <property type="match status" value="1"/>
</dbReference>
<dbReference type="PANTHER" id="PTHR30135:SF3">
    <property type="entry name" value="GLUCONEOGENESIS FACTOR-RELATED"/>
    <property type="match status" value="1"/>
</dbReference>
<gene>
    <name evidence="3" type="ORF">BE08_09850</name>
</gene>
<dbReference type="GO" id="GO:0043743">
    <property type="term" value="F:LPPG:FO 2-phospho-L-lactate transferase activity"/>
    <property type="evidence" value="ECO:0007669"/>
    <property type="project" value="InterPro"/>
</dbReference>
<sequence length="325" mass="35020">MVACSAMATPKIVTVGGGTGHYTLLTGLRDLSARITAIVTMMDSGGSSGRLRDEYGLLPPGDFTRCLVALSEHPEALKELLSHRFRSGSLGGHTLRNLIFTAVQEITGALPLTVERLHEIFSVKNRVLPVTMDHVDLVMHLENDRTIRGEASIDSLSDMLDAPVLSVYLDPEAEAYPAALEAIAEADLIIVGPGDLYTSLVPNLLVKGVREAIAASRARALFVCNLMTKANETPGYTVEDFAGTIAMYLGEARLDAVLFNDVWPSASLREYASTGSEPVVTSPDRPLPPDLLVPADLLSGGKLIRHDPHKLSAAIVSLARERSWW</sequence>
<comment type="similarity">
    <text evidence="2">Belongs to the gluconeogenesis factor family.</text>
</comment>
<comment type="caution">
    <text evidence="3">The sequence shown here is derived from an EMBL/GenBank/DDBJ whole genome shotgun (WGS) entry which is preliminary data.</text>
</comment>
<name>A0A150P369_SORCE</name>
<proteinExistence type="inferred from homology"/>
<dbReference type="Gene3D" id="3.40.50.10680">
    <property type="entry name" value="CofD-like domains"/>
    <property type="match status" value="1"/>
</dbReference>
<evidence type="ECO:0000313" key="3">
    <source>
        <dbReference type="EMBL" id="KYF49885.1"/>
    </source>
</evidence>
<comment type="function">
    <text evidence="2">Required for morphogenesis under gluconeogenic growth conditions.</text>
</comment>
<dbReference type="GO" id="GO:0005737">
    <property type="term" value="C:cytoplasm"/>
    <property type="evidence" value="ECO:0007669"/>
    <property type="project" value="UniProtKB-SubCell"/>
</dbReference>
<dbReference type="HAMAP" id="MF_00973">
    <property type="entry name" value="Gluconeogen_factor"/>
    <property type="match status" value="1"/>
</dbReference>
<dbReference type="InterPro" id="IPR002882">
    <property type="entry name" value="CofD"/>
</dbReference>
<keyword evidence="1 2" id="KW-0963">Cytoplasm</keyword>
<dbReference type="Proteomes" id="UP000075420">
    <property type="component" value="Unassembled WGS sequence"/>
</dbReference>
<dbReference type="Pfam" id="PF01933">
    <property type="entry name" value="CofD"/>
    <property type="match status" value="1"/>
</dbReference>
<evidence type="ECO:0000313" key="4">
    <source>
        <dbReference type="Proteomes" id="UP000075420"/>
    </source>
</evidence>
<dbReference type="AlphaFoldDB" id="A0A150P369"/>
<dbReference type="EMBL" id="JELY01003309">
    <property type="protein sequence ID" value="KYF49885.1"/>
    <property type="molecule type" value="Genomic_DNA"/>
</dbReference>
<dbReference type="NCBIfam" id="TIGR01826">
    <property type="entry name" value="CofD_related"/>
    <property type="match status" value="1"/>
</dbReference>
<organism evidence="3 4">
    <name type="scientific">Sorangium cellulosum</name>
    <name type="common">Polyangium cellulosum</name>
    <dbReference type="NCBI Taxonomy" id="56"/>
    <lineage>
        <taxon>Bacteria</taxon>
        <taxon>Pseudomonadati</taxon>
        <taxon>Myxococcota</taxon>
        <taxon>Polyangia</taxon>
        <taxon>Polyangiales</taxon>
        <taxon>Polyangiaceae</taxon>
        <taxon>Sorangium</taxon>
    </lineage>
</organism>
<evidence type="ECO:0000256" key="2">
    <source>
        <dbReference type="HAMAP-Rule" id="MF_00973"/>
    </source>
</evidence>
<dbReference type="PANTHER" id="PTHR30135">
    <property type="entry name" value="UNCHARACTERIZED PROTEIN YVCK-RELATED"/>
    <property type="match status" value="1"/>
</dbReference>
<dbReference type="InterPro" id="IPR038136">
    <property type="entry name" value="CofD-like_dom_sf"/>
</dbReference>
<evidence type="ECO:0000256" key="1">
    <source>
        <dbReference type="ARBA" id="ARBA00022490"/>
    </source>
</evidence>
<dbReference type="InterPro" id="IPR010119">
    <property type="entry name" value="Gluconeogen_factor"/>
</dbReference>
<reference evidence="3 4" key="1">
    <citation type="submission" date="2014-02" db="EMBL/GenBank/DDBJ databases">
        <title>The small core and large imbalanced accessory genome model reveals a collaborative survival strategy of Sorangium cellulosum strains in nature.</title>
        <authorList>
            <person name="Han K."/>
            <person name="Peng R."/>
            <person name="Blom J."/>
            <person name="Li Y.-Z."/>
        </authorList>
    </citation>
    <scope>NUCLEOTIDE SEQUENCE [LARGE SCALE GENOMIC DNA]</scope>
    <source>
        <strain evidence="3 4">So0157-25</strain>
    </source>
</reference>
<dbReference type="SUPFAM" id="SSF142338">
    <property type="entry name" value="CofD-like"/>
    <property type="match status" value="1"/>
</dbReference>
<protein>
    <recommendedName>
        <fullName evidence="2">Putative gluconeogenesis factor</fullName>
    </recommendedName>
</protein>